<feature type="region of interest" description="Disordered" evidence="1">
    <location>
        <begin position="102"/>
        <end position="158"/>
    </location>
</feature>
<feature type="region of interest" description="Disordered" evidence="1">
    <location>
        <begin position="57"/>
        <end position="79"/>
    </location>
</feature>
<evidence type="ECO:0000256" key="1">
    <source>
        <dbReference type="SAM" id="MobiDB-lite"/>
    </source>
</evidence>
<keyword evidence="3" id="KW-1185">Reference proteome</keyword>
<dbReference type="EMBL" id="CAJGYO010000017">
    <property type="protein sequence ID" value="CAD6333476.1"/>
    <property type="molecule type" value="Genomic_DNA"/>
</dbReference>
<organism evidence="2 3">
    <name type="scientific">Miscanthus lutarioriparius</name>
    <dbReference type="NCBI Taxonomy" id="422564"/>
    <lineage>
        <taxon>Eukaryota</taxon>
        <taxon>Viridiplantae</taxon>
        <taxon>Streptophyta</taxon>
        <taxon>Embryophyta</taxon>
        <taxon>Tracheophyta</taxon>
        <taxon>Spermatophyta</taxon>
        <taxon>Magnoliopsida</taxon>
        <taxon>Liliopsida</taxon>
        <taxon>Poales</taxon>
        <taxon>Poaceae</taxon>
        <taxon>PACMAD clade</taxon>
        <taxon>Panicoideae</taxon>
        <taxon>Andropogonodae</taxon>
        <taxon>Andropogoneae</taxon>
        <taxon>Saccharinae</taxon>
        <taxon>Miscanthus</taxon>
    </lineage>
</organism>
<feature type="compositionally biased region" description="Acidic residues" evidence="1">
    <location>
        <begin position="117"/>
        <end position="144"/>
    </location>
</feature>
<proteinExistence type="predicted"/>
<evidence type="ECO:0000313" key="2">
    <source>
        <dbReference type="EMBL" id="CAD6333476.1"/>
    </source>
</evidence>
<protein>
    <submittedName>
        <fullName evidence="2">Uncharacterized protein</fullName>
    </submittedName>
</protein>
<reference evidence="2" key="1">
    <citation type="submission" date="2020-10" db="EMBL/GenBank/DDBJ databases">
        <authorList>
            <person name="Han B."/>
            <person name="Lu T."/>
            <person name="Zhao Q."/>
            <person name="Huang X."/>
            <person name="Zhao Y."/>
        </authorList>
    </citation>
    <scope>NUCLEOTIDE SEQUENCE</scope>
</reference>
<comment type="caution">
    <text evidence="2">The sequence shown here is derived from an EMBL/GenBank/DDBJ whole genome shotgun (WGS) entry which is preliminary data.</text>
</comment>
<dbReference type="OrthoDB" id="680707at2759"/>
<dbReference type="Proteomes" id="UP000604825">
    <property type="component" value="Unassembled WGS sequence"/>
</dbReference>
<name>A0A811RXY8_9POAL</name>
<accession>A0A811RXY8</accession>
<gene>
    <name evidence="2" type="ORF">NCGR_LOCUS57574</name>
</gene>
<dbReference type="AlphaFoldDB" id="A0A811RXY8"/>
<evidence type="ECO:0000313" key="3">
    <source>
        <dbReference type="Proteomes" id="UP000604825"/>
    </source>
</evidence>
<sequence>MAEVRDDHDGRPRCWAEATAAAKQPSRMAMEVEGLSATMGVERPKKFEPITKWEFDVEGQPANNIEEDDDDYLRNPLPENEHVGVDEEIMYLDIVPMNVVDVPGCSEKGKEKAVVEDGSEDESEDGSEEEFEDEDELEADEDEPYKERNTEKEEEGYQIIREFHCANGG</sequence>